<sequence>MQAEQKREMVKALQAKINAMQGFGKMPEEPVTDGLMPFSSAFPGNVFPTGAIHEFISYEPVEAASTSGFISALAGSFMKPGSLCLWIAKEKMIFPPALKQFGIEPDRMIFIKVLKPKDTLWTIEEALKCEALTAVIGEVKELGFTESRRLQLAVEQSGVTAFIHRFRPFAENATACTARWKITPLASSPEEGLPGLGHSCWDVQLLKVRNGSPHSWPVTWAGGCFRPLVEKQFSAQTQHARNAG</sequence>
<proteinExistence type="predicted"/>
<dbReference type="KEGG" id="fmg:HYN48_12020"/>
<gene>
    <name evidence="1" type="ORF">HYN48_12020</name>
</gene>
<name>A0A2S0RHJ6_9FLAO</name>
<dbReference type="InterPro" id="IPR027417">
    <property type="entry name" value="P-loop_NTPase"/>
</dbReference>
<evidence type="ECO:0000313" key="1">
    <source>
        <dbReference type="EMBL" id="AWA30750.1"/>
    </source>
</evidence>
<dbReference type="EMBL" id="CP028811">
    <property type="protein sequence ID" value="AWA30750.1"/>
    <property type="molecule type" value="Genomic_DNA"/>
</dbReference>
<accession>A0A2S0RHJ6</accession>
<reference evidence="1 2" key="1">
    <citation type="submission" date="2018-04" db="EMBL/GenBank/DDBJ databases">
        <title>Genome sequencing of Flavobacterium sp. HYN0048.</title>
        <authorList>
            <person name="Yi H."/>
            <person name="Baek C."/>
        </authorList>
    </citation>
    <scope>NUCLEOTIDE SEQUENCE [LARGE SCALE GENOMIC DNA]</scope>
    <source>
        <strain evidence="1 2">HYN0048</strain>
    </source>
</reference>
<dbReference type="Gene3D" id="3.40.50.300">
    <property type="entry name" value="P-loop containing nucleotide triphosphate hydrolases"/>
    <property type="match status" value="1"/>
</dbReference>
<dbReference type="SUPFAM" id="SSF52540">
    <property type="entry name" value="P-loop containing nucleoside triphosphate hydrolases"/>
    <property type="match status" value="1"/>
</dbReference>
<dbReference type="Proteomes" id="UP000244193">
    <property type="component" value="Chromosome"/>
</dbReference>
<dbReference type="PIRSF" id="PIRSF034285">
    <property type="entry name" value="UCP034285"/>
    <property type="match status" value="1"/>
</dbReference>
<protein>
    <submittedName>
        <fullName evidence="1">Error-prone repair protein ImuA</fullName>
    </submittedName>
</protein>
<organism evidence="1 2">
    <name type="scientific">Flavobacterium magnum</name>
    <dbReference type="NCBI Taxonomy" id="2162713"/>
    <lineage>
        <taxon>Bacteria</taxon>
        <taxon>Pseudomonadati</taxon>
        <taxon>Bacteroidota</taxon>
        <taxon>Flavobacteriia</taxon>
        <taxon>Flavobacteriales</taxon>
        <taxon>Flavobacteriaceae</taxon>
        <taxon>Flavobacterium</taxon>
    </lineage>
</organism>
<keyword evidence="2" id="KW-1185">Reference proteome</keyword>
<dbReference type="InterPro" id="IPR017026">
    <property type="entry name" value="ImuA"/>
</dbReference>
<dbReference type="AlphaFoldDB" id="A0A2S0RHJ6"/>
<dbReference type="OrthoDB" id="836928at2"/>
<evidence type="ECO:0000313" key="2">
    <source>
        <dbReference type="Proteomes" id="UP000244193"/>
    </source>
</evidence>